<dbReference type="AlphaFoldDB" id="A0AAV7W731"/>
<sequence>MCACGGGVCIASEWDLRTRYTCSSWHRQTPGQRDLVQRARWRQADRLTLTCVHTRHSIRWKNAITAAAAYPSVCSGDERRRHCSRVLVALVSAALWSVEPGNSCWEWLKEAEMACGQLKCAAAAVFLRGLRPCWKHGGACCAFDGSPSVEDFKKKTSVKGGKAGVEINTEKRDQRHISGPSKNRTIIRRKAQQRSLLMEKLPLQASGSIAGDVVPQIPKMFKQPLRVQTAPPPSF</sequence>
<organism evidence="1 2">
    <name type="scientific">Pleurodeles waltl</name>
    <name type="common">Iberian ribbed newt</name>
    <dbReference type="NCBI Taxonomy" id="8319"/>
    <lineage>
        <taxon>Eukaryota</taxon>
        <taxon>Metazoa</taxon>
        <taxon>Chordata</taxon>
        <taxon>Craniata</taxon>
        <taxon>Vertebrata</taxon>
        <taxon>Euteleostomi</taxon>
        <taxon>Amphibia</taxon>
        <taxon>Batrachia</taxon>
        <taxon>Caudata</taxon>
        <taxon>Salamandroidea</taxon>
        <taxon>Salamandridae</taxon>
        <taxon>Pleurodelinae</taxon>
        <taxon>Pleurodeles</taxon>
    </lineage>
</organism>
<dbReference type="Proteomes" id="UP001066276">
    <property type="component" value="Chromosome 1_2"/>
</dbReference>
<evidence type="ECO:0000313" key="2">
    <source>
        <dbReference type="Proteomes" id="UP001066276"/>
    </source>
</evidence>
<protein>
    <submittedName>
        <fullName evidence="1">Uncharacterized protein</fullName>
    </submittedName>
</protein>
<gene>
    <name evidence="1" type="ORF">NDU88_003969</name>
</gene>
<evidence type="ECO:0000313" key="1">
    <source>
        <dbReference type="EMBL" id="KAJ1208586.1"/>
    </source>
</evidence>
<reference evidence="1" key="1">
    <citation type="journal article" date="2022" name="bioRxiv">
        <title>Sequencing and chromosome-scale assembly of the giantPleurodeles waltlgenome.</title>
        <authorList>
            <person name="Brown T."/>
            <person name="Elewa A."/>
            <person name="Iarovenko S."/>
            <person name="Subramanian E."/>
            <person name="Araus A.J."/>
            <person name="Petzold A."/>
            <person name="Susuki M."/>
            <person name="Suzuki K.-i.T."/>
            <person name="Hayashi T."/>
            <person name="Toyoda A."/>
            <person name="Oliveira C."/>
            <person name="Osipova E."/>
            <person name="Leigh N.D."/>
            <person name="Simon A."/>
            <person name="Yun M.H."/>
        </authorList>
    </citation>
    <scope>NUCLEOTIDE SEQUENCE</scope>
    <source>
        <strain evidence="1">20211129_DDA</strain>
        <tissue evidence="1">Liver</tissue>
    </source>
</reference>
<accession>A0AAV7W731</accession>
<name>A0AAV7W731_PLEWA</name>
<keyword evidence="2" id="KW-1185">Reference proteome</keyword>
<comment type="caution">
    <text evidence="1">The sequence shown here is derived from an EMBL/GenBank/DDBJ whole genome shotgun (WGS) entry which is preliminary data.</text>
</comment>
<dbReference type="EMBL" id="JANPWB010000002">
    <property type="protein sequence ID" value="KAJ1208586.1"/>
    <property type="molecule type" value="Genomic_DNA"/>
</dbReference>
<proteinExistence type="predicted"/>